<reference evidence="1 2" key="1">
    <citation type="submission" date="2021-03" db="EMBL/GenBank/DDBJ databases">
        <title>Sequencing the genomes of 1000 actinobacteria strains.</title>
        <authorList>
            <person name="Klenk H.-P."/>
        </authorList>
    </citation>
    <scope>NUCLEOTIDE SEQUENCE [LARGE SCALE GENOMIC DNA]</scope>
    <source>
        <strain evidence="1 2">DSM 18824</strain>
    </source>
</reference>
<dbReference type="PANTHER" id="PTHR43319:SF3">
    <property type="entry name" value="BETA-LACTAMASE-RELATED DOMAIN-CONTAINING PROTEIN"/>
    <property type="match status" value="1"/>
</dbReference>
<sequence length="115" mass="12449">MLDELMRRVDGRTVGQFFAEEFAGPLGLEVWIGLPAELRWRVATMVAPDGVLVEGPNPLWVPVAEKIWNSTEYRSAGLAAAGGGSRHGALPSRESAHRQVSLLRALSRGSRATGR</sequence>
<dbReference type="EMBL" id="JAGINT010000001">
    <property type="protein sequence ID" value="MBP2352414.1"/>
    <property type="molecule type" value="Genomic_DNA"/>
</dbReference>
<dbReference type="RefSeq" id="WP_209695166.1">
    <property type="nucleotide sequence ID" value="NZ_BAAAVU010000009.1"/>
</dbReference>
<dbReference type="Gene3D" id="3.40.710.10">
    <property type="entry name" value="DD-peptidase/beta-lactamase superfamily"/>
    <property type="match status" value="1"/>
</dbReference>
<organism evidence="1 2">
    <name type="scientific">Kribbella aluminosa</name>
    <dbReference type="NCBI Taxonomy" id="416017"/>
    <lineage>
        <taxon>Bacteria</taxon>
        <taxon>Bacillati</taxon>
        <taxon>Actinomycetota</taxon>
        <taxon>Actinomycetes</taxon>
        <taxon>Propionibacteriales</taxon>
        <taxon>Kribbellaceae</taxon>
        <taxon>Kribbella</taxon>
    </lineage>
</organism>
<keyword evidence="2" id="KW-1185">Reference proteome</keyword>
<protein>
    <submittedName>
        <fullName evidence="1">CubicO group peptidase (Beta-lactamase class C family)</fullName>
    </submittedName>
</protein>
<proteinExistence type="predicted"/>
<evidence type="ECO:0000313" key="2">
    <source>
        <dbReference type="Proteomes" id="UP000755585"/>
    </source>
</evidence>
<dbReference type="PANTHER" id="PTHR43319">
    <property type="entry name" value="BETA-LACTAMASE-RELATED"/>
    <property type="match status" value="1"/>
</dbReference>
<name>A0ABS4UL99_9ACTN</name>
<dbReference type="InterPro" id="IPR012338">
    <property type="entry name" value="Beta-lactam/transpept-like"/>
</dbReference>
<dbReference type="InterPro" id="IPR052907">
    <property type="entry name" value="Beta-lactamase/esterase"/>
</dbReference>
<gene>
    <name evidence="1" type="ORF">JOF29_003497</name>
</gene>
<dbReference type="SUPFAM" id="SSF56601">
    <property type="entry name" value="beta-lactamase/transpeptidase-like"/>
    <property type="match status" value="1"/>
</dbReference>
<evidence type="ECO:0000313" key="1">
    <source>
        <dbReference type="EMBL" id="MBP2352414.1"/>
    </source>
</evidence>
<dbReference type="Proteomes" id="UP000755585">
    <property type="component" value="Unassembled WGS sequence"/>
</dbReference>
<comment type="caution">
    <text evidence="1">The sequence shown here is derived from an EMBL/GenBank/DDBJ whole genome shotgun (WGS) entry which is preliminary data.</text>
</comment>
<accession>A0ABS4UL99</accession>